<sequence>MNQKTLVGWVLALAALNVGLESVLGTNLIESVLGSGVLSQVAYGVIGLVGVYKIYMLTAGKK</sequence>
<proteinExistence type="predicted"/>
<keyword evidence="1" id="KW-0812">Transmembrane</keyword>
<keyword evidence="1" id="KW-1133">Transmembrane helix</keyword>
<name>A0A1F5JSE2_9BACT</name>
<reference evidence="2 3" key="1">
    <citation type="journal article" date="2016" name="Nat. Commun.">
        <title>Thousands of microbial genomes shed light on interconnected biogeochemical processes in an aquifer system.</title>
        <authorList>
            <person name="Anantharaman K."/>
            <person name="Brown C.T."/>
            <person name="Hug L.A."/>
            <person name="Sharon I."/>
            <person name="Castelle C.J."/>
            <person name="Probst A.J."/>
            <person name="Thomas B.C."/>
            <person name="Singh A."/>
            <person name="Wilkins M.J."/>
            <person name="Karaoz U."/>
            <person name="Brodie E.L."/>
            <person name="Williams K.H."/>
            <person name="Hubbard S.S."/>
            <person name="Banfield J.F."/>
        </authorList>
    </citation>
    <scope>NUCLEOTIDE SEQUENCE [LARGE SCALE GENOMIC DNA]</scope>
</reference>
<evidence type="ECO:0000313" key="3">
    <source>
        <dbReference type="Proteomes" id="UP000176902"/>
    </source>
</evidence>
<feature type="transmembrane region" description="Helical" evidence="1">
    <location>
        <begin position="41"/>
        <end position="58"/>
    </location>
</feature>
<dbReference type="AlphaFoldDB" id="A0A1F5JSE2"/>
<dbReference type="EMBL" id="MFCV01000037">
    <property type="protein sequence ID" value="OGE31543.1"/>
    <property type="molecule type" value="Genomic_DNA"/>
</dbReference>
<keyword evidence="1" id="KW-0472">Membrane</keyword>
<evidence type="ECO:0000256" key="1">
    <source>
        <dbReference type="SAM" id="Phobius"/>
    </source>
</evidence>
<comment type="caution">
    <text evidence="2">The sequence shown here is derived from an EMBL/GenBank/DDBJ whole genome shotgun (WGS) entry which is preliminary data.</text>
</comment>
<protein>
    <recommendedName>
        <fullName evidence="4">DUF378 domain-containing protein</fullName>
    </recommendedName>
</protein>
<organism evidence="2 3">
    <name type="scientific">Candidatus Daviesbacteria bacterium RIFCSPHIGHO2_02_FULL_36_13</name>
    <dbReference type="NCBI Taxonomy" id="1797768"/>
    <lineage>
        <taxon>Bacteria</taxon>
        <taxon>Candidatus Daviesiibacteriota</taxon>
    </lineage>
</organism>
<evidence type="ECO:0000313" key="2">
    <source>
        <dbReference type="EMBL" id="OGE31543.1"/>
    </source>
</evidence>
<dbReference type="Proteomes" id="UP000176902">
    <property type="component" value="Unassembled WGS sequence"/>
</dbReference>
<gene>
    <name evidence="2" type="ORF">A3C59_05360</name>
</gene>
<dbReference type="Pfam" id="PF04070">
    <property type="entry name" value="DUF378"/>
    <property type="match status" value="1"/>
</dbReference>
<evidence type="ECO:0008006" key="4">
    <source>
        <dbReference type="Google" id="ProtNLM"/>
    </source>
</evidence>
<accession>A0A1F5JSE2</accession>
<dbReference type="InterPro" id="IPR007211">
    <property type="entry name" value="DUF378"/>
</dbReference>